<feature type="transmembrane region" description="Helical" evidence="1">
    <location>
        <begin position="163"/>
        <end position="181"/>
    </location>
</feature>
<dbReference type="AlphaFoldDB" id="A0A495QBW3"/>
<evidence type="ECO:0008006" key="4">
    <source>
        <dbReference type="Google" id="ProtNLM"/>
    </source>
</evidence>
<keyword evidence="1" id="KW-0812">Transmembrane</keyword>
<feature type="transmembrane region" description="Helical" evidence="1">
    <location>
        <begin position="202"/>
        <end position="223"/>
    </location>
</feature>
<evidence type="ECO:0000313" key="3">
    <source>
        <dbReference type="Proteomes" id="UP000274601"/>
    </source>
</evidence>
<keyword evidence="3" id="KW-1185">Reference proteome</keyword>
<gene>
    <name evidence="2" type="ORF">BZB76_6125</name>
</gene>
<sequence length="423" mass="44538">MAMAEIGRDAGSGFVLGLTQSRAKVAAAARGMGQATTAGAQSATAGLKPLNKELAATSKEATKSGRQMGTATKGLKGIGPAGKVAGTGLKGVGAGFKAALGPAGLILLLLEPFLAKLIETVTSSKKFKQAVEVAMKGVSIAVGWVSKVIKGIFDWVKKNWKKLLPLLLGPFGAVIAGVLIFRKQITAGIKWVINWIKKNWKLLVAILTGPFGLAVAFVIKFRGRIGGVVSSIINWIKGNWRGLLAILTWPFRASVSAIAGIFGRIVGYARGLPGRIRSAIGSVVSVLRGKGADLITGFIAGIRSKAGEIISTVKGYITDKIPGFVKNAFRSNSPSLVMMEIGRDVGEGMALGIEDGSRDVDRAMVGLVSVPQVGAGVYSSSLRRGDAQRKYEFHFHGPVTDPEETSRQFASRLREWEVLNAAS</sequence>
<protein>
    <recommendedName>
        <fullName evidence="4">Phage-related protein</fullName>
    </recommendedName>
</protein>
<evidence type="ECO:0000256" key="1">
    <source>
        <dbReference type="SAM" id="Phobius"/>
    </source>
</evidence>
<dbReference type="Proteomes" id="UP000274601">
    <property type="component" value="Unassembled WGS sequence"/>
</dbReference>
<proteinExistence type="predicted"/>
<comment type="caution">
    <text evidence="2">The sequence shown here is derived from an EMBL/GenBank/DDBJ whole genome shotgun (WGS) entry which is preliminary data.</text>
</comment>
<name>A0A495QBW3_9ACTN</name>
<reference evidence="2 3" key="1">
    <citation type="submission" date="2018-10" db="EMBL/GenBank/DDBJ databases">
        <title>Genomic Encyclopedia of Archaeal and Bacterial Type Strains, Phase II (KMG-II): from individual species to whole genera.</title>
        <authorList>
            <person name="Goeker M."/>
        </authorList>
    </citation>
    <scope>NUCLEOTIDE SEQUENCE [LARGE SCALE GENOMIC DNA]</scope>
    <source>
        <strain evidence="2 3">DSM 43383</strain>
    </source>
</reference>
<organism evidence="2 3">
    <name type="scientific">Actinomadura pelletieri DSM 43383</name>
    <dbReference type="NCBI Taxonomy" id="1120940"/>
    <lineage>
        <taxon>Bacteria</taxon>
        <taxon>Bacillati</taxon>
        <taxon>Actinomycetota</taxon>
        <taxon>Actinomycetes</taxon>
        <taxon>Streptosporangiales</taxon>
        <taxon>Thermomonosporaceae</taxon>
        <taxon>Actinomadura</taxon>
    </lineage>
</organism>
<keyword evidence="1" id="KW-0472">Membrane</keyword>
<accession>A0A495QBW3</accession>
<keyword evidence="1" id="KW-1133">Transmembrane helix</keyword>
<dbReference type="EMBL" id="RBWU01000007">
    <property type="protein sequence ID" value="RKS68986.1"/>
    <property type="molecule type" value="Genomic_DNA"/>
</dbReference>
<evidence type="ECO:0000313" key="2">
    <source>
        <dbReference type="EMBL" id="RKS68986.1"/>
    </source>
</evidence>
<feature type="transmembrane region" description="Helical" evidence="1">
    <location>
        <begin position="98"/>
        <end position="118"/>
    </location>
</feature>